<dbReference type="InterPro" id="IPR017523">
    <property type="entry name" value="Rv3268"/>
</dbReference>
<evidence type="ECO:0000313" key="1">
    <source>
        <dbReference type="EMBL" id="CCH79561.1"/>
    </source>
</evidence>
<dbReference type="NCBIfam" id="TIGR03089">
    <property type="entry name" value="TIGR03089 family protein"/>
    <property type="match status" value="1"/>
</dbReference>
<protein>
    <recommendedName>
        <fullName evidence="3">TIGR03089 family protein</fullName>
    </recommendedName>
</protein>
<dbReference type="SUPFAM" id="SSF56801">
    <property type="entry name" value="Acetyl-CoA synthetase-like"/>
    <property type="match status" value="1"/>
</dbReference>
<reference evidence="1 2" key="1">
    <citation type="journal article" date="2013" name="ISME J.">
        <title>A metabolic model for members of the genus Tetrasphaera involved in enhanced biological phosphorus removal.</title>
        <authorList>
            <person name="Kristiansen R."/>
            <person name="Nguyen H.T.T."/>
            <person name="Saunders A.M."/>
            <person name="Nielsen J.L."/>
            <person name="Wimmer R."/>
            <person name="Le V.Q."/>
            <person name="McIlroy S.J."/>
            <person name="Petrovski S."/>
            <person name="Seviour R.J."/>
            <person name="Calteau A."/>
            <person name="Nielsen K.L."/>
            <person name="Nielsen P.H."/>
        </authorList>
    </citation>
    <scope>NUCLEOTIDE SEQUENCE [LARGE SCALE GENOMIC DNA]</scope>
    <source>
        <strain evidence="1 2">T1-X7</strain>
    </source>
</reference>
<evidence type="ECO:0000313" key="2">
    <source>
        <dbReference type="Proteomes" id="UP000035721"/>
    </source>
</evidence>
<dbReference type="Gene3D" id="3.40.50.12780">
    <property type="entry name" value="N-terminal domain of ligase-like"/>
    <property type="match status" value="1"/>
</dbReference>
<accession>A0A077M163</accession>
<dbReference type="RefSeq" id="WP_048551483.1">
    <property type="nucleotide sequence ID" value="NZ_HF570958.1"/>
</dbReference>
<dbReference type="InterPro" id="IPR042099">
    <property type="entry name" value="ANL_N_sf"/>
</dbReference>
<sequence length="239" mass="25214">MRTPADVLADLVTADPGRPRITMYDDTPGGGGERVELSARVLANWVAKAGNALQEEWDAAPGSRIRLALPPHWRAVYWAFATWSVGACVVLGEQPDVDLVVSDDVRVVEDVVGDDGAAVLVSLPSLARAATVVVPAGAMDEAKELATYADQLAPWAEPSRDDPALDADGEHTAYETIIERGGLEPGARVHTRTTDLGALLRTVLAAWAVRGSVVLTRGAPDEARLAARLAAEAVTVDLP</sequence>
<keyword evidence="2" id="KW-1185">Reference proteome</keyword>
<dbReference type="Proteomes" id="UP000035721">
    <property type="component" value="Unassembled WGS sequence"/>
</dbReference>
<proteinExistence type="predicted"/>
<comment type="caution">
    <text evidence="1">The sequence shown here is derived from an EMBL/GenBank/DDBJ whole genome shotgun (WGS) entry which is preliminary data.</text>
</comment>
<organism evidence="1 2">
    <name type="scientific">Nostocoides japonicum T1-X7</name>
    <dbReference type="NCBI Taxonomy" id="1194083"/>
    <lineage>
        <taxon>Bacteria</taxon>
        <taxon>Bacillati</taxon>
        <taxon>Actinomycetota</taxon>
        <taxon>Actinomycetes</taxon>
        <taxon>Micrococcales</taxon>
        <taxon>Intrasporangiaceae</taxon>
        <taxon>Nostocoides</taxon>
    </lineage>
</organism>
<evidence type="ECO:0008006" key="3">
    <source>
        <dbReference type="Google" id="ProtNLM"/>
    </source>
</evidence>
<dbReference type="AlphaFoldDB" id="A0A077M163"/>
<dbReference type="OrthoDB" id="3396763at2"/>
<name>A0A077M163_9MICO</name>
<dbReference type="STRING" id="1194083.BN12_480014"/>
<gene>
    <name evidence="1" type="ORF">BN12_480014</name>
</gene>
<dbReference type="EMBL" id="CAJB01000379">
    <property type="protein sequence ID" value="CCH79561.1"/>
    <property type="molecule type" value="Genomic_DNA"/>
</dbReference>